<gene>
    <name evidence="2" type="ORF">Cop2CBH44_10620</name>
</gene>
<name>A0A7G1HSJ2_9BACT</name>
<organism evidence="2 3">
    <name type="scientific">Coprobacter secundus subsp. similis</name>
    <dbReference type="NCBI Taxonomy" id="2751153"/>
    <lineage>
        <taxon>Bacteria</taxon>
        <taxon>Pseudomonadati</taxon>
        <taxon>Bacteroidota</taxon>
        <taxon>Bacteroidia</taxon>
        <taxon>Bacteroidales</taxon>
        <taxon>Barnesiellaceae</taxon>
        <taxon>Coprobacter</taxon>
    </lineage>
</organism>
<proteinExistence type="predicted"/>
<keyword evidence="1" id="KW-1133">Transmembrane helix</keyword>
<keyword evidence="1" id="KW-0812">Transmembrane</keyword>
<keyword evidence="1" id="KW-0472">Membrane</keyword>
<keyword evidence="3" id="KW-1185">Reference proteome</keyword>
<protein>
    <submittedName>
        <fullName evidence="2">Uncharacterized protein</fullName>
    </submittedName>
</protein>
<evidence type="ECO:0000256" key="1">
    <source>
        <dbReference type="SAM" id="Phobius"/>
    </source>
</evidence>
<evidence type="ECO:0000313" key="2">
    <source>
        <dbReference type="EMBL" id="BCI62709.1"/>
    </source>
</evidence>
<evidence type="ECO:0000313" key="3">
    <source>
        <dbReference type="Proteomes" id="UP000594042"/>
    </source>
</evidence>
<feature type="transmembrane region" description="Helical" evidence="1">
    <location>
        <begin position="12"/>
        <end position="30"/>
    </location>
</feature>
<sequence>MSVKHSNFVGSPIIFALSAVKSVCVLLKVYKIHDSIE</sequence>
<accession>A0A7G1HSJ2</accession>
<dbReference type="Proteomes" id="UP000594042">
    <property type="component" value="Chromosome"/>
</dbReference>
<reference evidence="3" key="1">
    <citation type="submission" date="2020-07" db="EMBL/GenBank/DDBJ databases">
        <title>Complete genome sequencing of Coprobacter sp. strain 2CBH44.</title>
        <authorList>
            <person name="Sakamoto M."/>
            <person name="Murakami T."/>
            <person name="Mori H."/>
        </authorList>
    </citation>
    <scope>NUCLEOTIDE SEQUENCE [LARGE SCALE GENOMIC DNA]</scope>
    <source>
        <strain evidence="3">2CBH44</strain>
    </source>
</reference>
<dbReference type="KEGG" id="copr:Cop2CBH44_10620"/>
<dbReference type="EMBL" id="AP023322">
    <property type="protein sequence ID" value="BCI62709.1"/>
    <property type="molecule type" value="Genomic_DNA"/>
</dbReference>
<dbReference type="AlphaFoldDB" id="A0A7G1HSJ2"/>